<dbReference type="Proteomes" id="UP000276603">
    <property type="component" value="Unassembled WGS sequence"/>
</dbReference>
<feature type="transmembrane region" description="Helical" evidence="1">
    <location>
        <begin position="20"/>
        <end position="44"/>
    </location>
</feature>
<reference evidence="3 4" key="1">
    <citation type="submission" date="2018-10" db="EMBL/GenBank/DDBJ databases">
        <title>Ulvibacterium marinum gen. nov., sp. nov., a novel marine bacterium of the family Flavobacteriaceae, isolated from a culture of the green alga Ulva prolifera.</title>
        <authorList>
            <person name="Zhang Z."/>
        </authorList>
    </citation>
    <scope>NUCLEOTIDE SEQUENCE [LARGE SCALE GENOMIC DNA]</scope>
    <source>
        <strain evidence="3 4">CCMM003</strain>
    </source>
</reference>
<proteinExistence type="predicted"/>
<keyword evidence="1" id="KW-1133">Transmembrane helix</keyword>
<evidence type="ECO:0000313" key="3">
    <source>
        <dbReference type="EMBL" id="RKN81519.1"/>
    </source>
</evidence>
<protein>
    <submittedName>
        <fullName evidence="3">PH domain-containing protein</fullName>
    </submittedName>
</protein>
<comment type="caution">
    <text evidence="3">The sequence shown here is derived from an EMBL/GenBank/DDBJ whole genome shotgun (WGS) entry which is preliminary data.</text>
</comment>
<accession>A0A3B0CBM8</accession>
<dbReference type="RefSeq" id="WP_120711674.1">
    <property type="nucleotide sequence ID" value="NZ_RBCJ01000002.1"/>
</dbReference>
<dbReference type="EMBL" id="RBCJ01000002">
    <property type="protein sequence ID" value="RKN81519.1"/>
    <property type="molecule type" value="Genomic_DNA"/>
</dbReference>
<keyword evidence="1" id="KW-0472">Membrane</keyword>
<organism evidence="3 4">
    <name type="scientific">Ulvibacterium marinum</name>
    <dbReference type="NCBI Taxonomy" id="2419782"/>
    <lineage>
        <taxon>Bacteria</taxon>
        <taxon>Pseudomonadati</taxon>
        <taxon>Bacteroidota</taxon>
        <taxon>Flavobacteriia</taxon>
        <taxon>Flavobacteriales</taxon>
        <taxon>Flavobacteriaceae</taxon>
        <taxon>Ulvibacterium</taxon>
    </lineage>
</organism>
<evidence type="ECO:0000256" key="1">
    <source>
        <dbReference type="SAM" id="Phobius"/>
    </source>
</evidence>
<evidence type="ECO:0000259" key="2">
    <source>
        <dbReference type="Pfam" id="PF03703"/>
    </source>
</evidence>
<evidence type="ECO:0000313" key="4">
    <source>
        <dbReference type="Proteomes" id="UP000276603"/>
    </source>
</evidence>
<gene>
    <name evidence="3" type="ORF">D7Z94_11435</name>
</gene>
<keyword evidence="4" id="KW-1185">Reference proteome</keyword>
<name>A0A3B0CBM8_9FLAO</name>
<dbReference type="Pfam" id="PF03703">
    <property type="entry name" value="bPH_2"/>
    <property type="match status" value="1"/>
</dbReference>
<dbReference type="AlphaFoldDB" id="A0A3B0CBM8"/>
<sequence length="181" mass="20629">MSVTVPMVEEAAFNPKIKTYVLLTVAFFLTISFAGIPLLLPWFLGLGQAISKRYYENLKCSLSQKHLEFKKGVLFKVEKTIPLENIQDLTFIENPLLKYLDLRILKIETAGNSNPKGSDMKLIGIVGASDFKKQVLYQRELLVNKNKRPEHQNGEDTQKETLKVLGEIRDILEDMRNTSSK</sequence>
<feature type="domain" description="YdbS-like PH" evidence="2">
    <location>
        <begin position="61"/>
        <end position="118"/>
    </location>
</feature>
<dbReference type="InterPro" id="IPR005182">
    <property type="entry name" value="YdbS-like_PH"/>
</dbReference>
<keyword evidence="1" id="KW-0812">Transmembrane</keyword>
<dbReference type="OrthoDB" id="8754159at2"/>